<evidence type="ECO:0000256" key="1">
    <source>
        <dbReference type="ARBA" id="ARBA00006174"/>
    </source>
</evidence>
<evidence type="ECO:0000256" key="2">
    <source>
        <dbReference type="ARBA" id="ARBA00022532"/>
    </source>
</evidence>
<proteinExistence type="inferred from homology"/>
<protein>
    <submittedName>
        <fullName evidence="6">2-methylcitrate dehydratase</fullName>
    </submittedName>
</protein>
<dbReference type="SUPFAM" id="SSF103378">
    <property type="entry name" value="2-methylcitrate dehydratase PrpD"/>
    <property type="match status" value="1"/>
</dbReference>
<dbReference type="GO" id="GO:0006099">
    <property type="term" value="P:tricarboxylic acid cycle"/>
    <property type="evidence" value="ECO:0007669"/>
    <property type="project" value="UniProtKB-KW"/>
</dbReference>
<dbReference type="Proteomes" id="UP000198897">
    <property type="component" value="Unassembled WGS sequence"/>
</dbReference>
<dbReference type="AlphaFoldDB" id="A0A1I2T5H5"/>
<dbReference type="InterPro" id="IPR005656">
    <property type="entry name" value="MmgE_PrpD"/>
</dbReference>
<dbReference type="InterPro" id="IPR012705">
    <property type="entry name" value="2Me_IsoCit_deHydtase_PrpD"/>
</dbReference>
<dbReference type="Gene3D" id="3.30.1330.120">
    <property type="entry name" value="2-methylcitrate dehydratase PrpD"/>
    <property type="match status" value="1"/>
</dbReference>
<dbReference type="GO" id="GO:0047547">
    <property type="term" value="F:2-methylcitrate dehydratase activity"/>
    <property type="evidence" value="ECO:0007669"/>
    <property type="project" value="InterPro"/>
</dbReference>
<dbReference type="Pfam" id="PF19305">
    <property type="entry name" value="MmgE_PrpD_C"/>
    <property type="match status" value="1"/>
</dbReference>
<evidence type="ECO:0000313" key="7">
    <source>
        <dbReference type="Proteomes" id="UP000198897"/>
    </source>
</evidence>
<dbReference type="InterPro" id="IPR045336">
    <property type="entry name" value="MmgE_PrpD_N"/>
</dbReference>
<dbReference type="InterPro" id="IPR045337">
    <property type="entry name" value="MmgE_PrpD_C"/>
</dbReference>
<feature type="domain" description="MmgE/PrpD N-terminal" evidence="4">
    <location>
        <begin position="8"/>
        <end position="258"/>
    </location>
</feature>
<sequence length="470" mass="53287">MYDKVIDQIAEYVTEEQFFSDEAWKNARYVLMDSMACAGLALDYPACTKHLGSVVPGIQTPHGARVPGTPHELDPVQGAFNIGFLIRWLDYNDTWLAEEWGHPSDNLGGILAVADYLSRKNETEGRKPFHMNDVLYRMIQAHEIQGVLALSNSMNRYGIDHVLFVKVATAAVTSAMLDGTKEQVMNAVSNAWIDNGSLRTYRHFPNTGSRKSWAAGDATSRGVRLSLMALKGEMGYPTALTADKWGFEDVMLGGKEITLSQPLSDYVMENVLFKISYPAEFHAQTAAECAINLSPKVRGRASEIQEILIETQESAKRIIDKKGELNNPADRDHCIQYITAVGLLFGKLEAEHYEDHFAAEHPEIDLLRNKMKVVEETEFTVEYFHPEKRSIANRITIRFSEENQTEQVEVRYPIGHRQRREEGYPLIKKKFENNMKELFPEERIQHLLQLHNAESLSSIKVNDYMGSFVP</sequence>
<reference evidence="7" key="1">
    <citation type="submission" date="2016-10" db="EMBL/GenBank/DDBJ databases">
        <authorList>
            <person name="Varghese N."/>
            <person name="Submissions S."/>
        </authorList>
    </citation>
    <scope>NUCLEOTIDE SEQUENCE [LARGE SCALE GENOMIC DNA]</scope>
    <source>
        <strain evidence="7">FP5</strain>
    </source>
</reference>
<keyword evidence="2" id="KW-0816">Tricarboxylic acid cycle</keyword>
<dbReference type="PANTHER" id="PTHR16943:SF8">
    <property type="entry name" value="2-METHYLCITRATE DEHYDRATASE"/>
    <property type="match status" value="1"/>
</dbReference>
<keyword evidence="7" id="KW-1185">Reference proteome</keyword>
<dbReference type="GO" id="GO:0051537">
    <property type="term" value="F:2 iron, 2 sulfur cluster binding"/>
    <property type="evidence" value="ECO:0007669"/>
    <property type="project" value="InterPro"/>
</dbReference>
<dbReference type="NCBIfam" id="NF006943">
    <property type="entry name" value="PRK09425.1"/>
    <property type="match status" value="1"/>
</dbReference>
<gene>
    <name evidence="6" type="ORF">SAMN05216353_1588</name>
</gene>
<accession>A0A1I2T5H5</accession>
<dbReference type="OrthoDB" id="9797528at2"/>
<comment type="similarity">
    <text evidence="1">Belongs to the PrpD family.</text>
</comment>
<dbReference type="EMBL" id="FOOG01000058">
    <property type="protein sequence ID" value="SFG57461.1"/>
    <property type="molecule type" value="Genomic_DNA"/>
</dbReference>
<evidence type="ECO:0000256" key="3">
    <source>
        <dbReference type="ARBA" id="ARBA00023239"/>
    </source>
</evidence>
<dbReference type="Pfam" id="PF03972">
    <property type="entry name" value="MmgE_PrpD_N"/>
    <property type="match status" value="1"/>
</dbReference>
<feature type="domain" description="MmgE/PrpD C-terminal" evidence="5">
    <location>
        <begin position="277"/>
        <end position="446"/>
    </location>
</feature>
<name>A0A1I2T5H5_9BACI</name>
<dbReference type="InterPro" id="IPR042183">
    <property type="entry name" value="MmgE/PrpD_sf_1"/>
</dbReference>
<evidence type="ECO:0000259" key="5">
    <source>
        <dbReference type="Pfam" id="PF19305"/>
    </source>
</evidence>
<dbReference type="RefSeq" id="WP_089754536.1">
    <property type="nucleotide sequence ID" value="NZ_FOOG01000058.1"/>
</dbReference>
<evidence type="ECO:0000313" key="6">
    <source>
        <dbReference type="EMBL" id="SFG57461.1"/>
    </source>
</evidence>
<organism evidence="6 7">
    <name type="scientific">Halobacillus alkaliphilus</name>
    <dbReference type="NCBI Taxonomy" id="396056"/>
    <lineage>
        <taxon>Bacteria</taxon>
        <taxon>Bacillati</taxon>
        <taxon>Bacillota</taxon>
        <taxon>Bacilli</taxon>
        <taxon>Bacillales</taxon>
        <taxon>Bacillaceae</taxon>
        <taxon>Halobacillus</taxon>
    </lineage>
</organism>
<dbReference type="NCBIfam" id="TIGR02330">
    <property type="entry name" value="prpD"/>
    <property type="match status" value="1"/>
</dbReference>
<dbReference type="PANTHER" id="PTHR16943">
    <property type="entry name" value="2-METHYLCITRATE DEHYDRATASE-RELATED"/>
    <property type="match status" value="1"/>
</dbReference>
<evidence type="ECO:0000259" key="4">
    <source>
        <dbReference type="Pfam" id="PF03972"/>
    </source>
</evidence>
<dbReference type="InterPro" id="IPR036148">
    <property type="entry name" value="MmgE/PrpD_sf"/>
</dbReference>
<dbReference type="GO" id="GO:0019679">
    <property type="term" value="P:propionate metabolic process, methylcitrate cycle"/>
    <property type="evidence" value="ECO:0007669"/>
    <property type="project" value="InterPro"/>
</dbReference>
<keyword evidence="3" id="KW-0456">Lyase</keyword>
<dbReference type="InterPro" id="IPR042188">
    <property type="entry name" value="MmgE/PrpD_sf_2"/>
</dbReference>
<dbReference type="Gene3D" id="1.10.4100.10">
    <property type="entry name" value="2-methylcitrate dehydratase PrpD"/>
    <property type="match status" value="1"/>
</dbReference>